<dbReference type="PANTHER" id="PTHR33452">
    <property type="entry name" value="OXIDOREDUCTASE CATD-RELATED"/>
    <property type="match status" value="1"/>
</dbReference>
<organism evidence="8 9">
    <name type="scientific">Autumnicola musiva</name>
    <dbReference type="NCBI Taxonomy" id="3075589"/>
    <lineage>
        <taxon>Bacteria</taxon>
        <taxon>Pseudomonadati</taxon>
        <taxon>Bacteroidota</taxon>
        <taxon>Flavobacteriia</taxon>
        <taxon>Flavobacteriales</taxon>
        <taxon>Flavobacteriaceae</taxon>
        <taxon>Autumnicola</taxon>
    </lineage>
</organism>
<reference evidence="8 9" key="1">
    <citation type="submission" date="2023-09" db="EMBL/GenBank/DDBJ databases">
        <authorList>
            <person name="Rey-Velasco X."/>
        </authorList>
    </citation>
    <scope>NUCLEOTIDE SEQUENCE [LARGE SCALE GENOMIC DNA]</scope>
    <source>
        <strain evidence="8 9">F117</strain>
    </source>
</reference>
<evidence type="ECO:0000313" key="9">
    <source>
        <dbReference type="Proteomes" id="UP001262582"/>
    </source>
</evidence>
<keyword evidence="6 7" id="KW-0472">Membrane</keyword>
<keyword evidence="9" id="KW-1185">Reference proteome</keyword>
<keyword evidence="4 7" id="KW-0812">Transmembrane</keyword>
<feature type="transmembrane region" description="Helical" evidence="7">
    <location>
        <begin position="52"/>
        <end position="75"/>
    </location>
</feature>
<name>A0ABU3D6A2_9FLAO</name>
<evidence type="ECO:0000256" key="4">
    <source>
        <dbReference type="ARBA" id="ARBA00022692"/>
    </source>
</evidence>
<evidence type="ECO:0000256" key="2">
    <source>
        <dbReference type="ARBA" id="ARBA00006679"/>
    </source>
</evidence>
<evidence type="ECO:0000256" key="5">
    <source>
        <dbReference type="ARBA" id="ARBA00022989"/>
    </source>
</evidence>
<dbReference type="RefSeq" id="WP_311503300.1">
    <property type="nucleotide sequence ID" value="NZ_JAVRHK010000006.1"/>
</dbReference>
<sequence length="141" mass="15592">MQKSYTTSLNLSQVDIGLLIFRIGISALMLTHGVPKLITFFGEEEISFMDPIGLGEVTTFTFAVFAEFVCAVLIMLGFATRLAAIPIVCTMITAALIVHISDGWGRQELPFLYLLGFLLLLITGAGKYSLDHFLLMNRKKK</sequence>
<feature type="transmembrane region" description="Helical" evidence="7">
    <location>
        <begin position="112"/>
        <end position="130"/>
    </location>
</feature>
<feature type="transmembrane region" description="Helical" evidence="7">
    <location>
        <begin position="82"/>
        <end position="100"/>
    </location>
</feature>
<dbReference type="Proteomes" id="UP001262582">
    <property type="component" value="Unassembled WGS sequence"/>
</dbReference>
<comment type="similarity">
    <text evidence="2">Belongs to the DoxX family.</text>
</comment>
<feature type="transmembrane region" description="Helical" evidence="7">
    <location>
        <begin position="12"/>
        <end position="32"/>
    </location>
</feature>
<comment type="subcellular location">
    <subcellularLocation>
        <location evidence="1">Cell membrane</location>
        <topology evidence="1">Multi-pass membrane protein</topology>
    </subcellularLocation>
</comment>
<proteinExistence type="inferred from homology"/>
<comment type="caution">
    <text evidence="8">The sequence shown here is derived from an EMBL/GenBank/DDBJ whole genome shotgun (WGS) entry which is preliminary data.</text>
</comment>
<evidence type="ECO:0000256" key="6">
    <source>
        <dbReference type="ARBA" id="ARBA00023136"/>
    </source>
</evidence>
<accession>A0ABU3D6A2</accession>
<gene>
    <name evidence="8" type="ORF">RM539_10225</name>
</gene>
<dbReference type="InterPro" id="IPR051907">
    <property type="entry name" value="DoxX-like_oxidoreductase"/>
</dbReference>
<protein>
    <submittedName>
        <fullName evidence="8">DoxX family protein</fullName>
    </submittedName>
</protein>
<dbReference type="PANTHER" id="PTHR33452:SF1">
    <property type="entry name" value="INNER MEMBRANE PROTEIN YPHA-RELATED"/>
    <property type="match status" value="1"/>
</dbReference>
<evidence type="ECO:0000313" key="8">
    <source>
        <dbReference type="EMBL" id="MDT0676956.1"/>
    </source>
</evidence>
<evidence type="ECO:0000256" key="1">
    <source>
        <dbReference type="ARBA" id="ARBA00004651"/>
    </source>
</evidence>
<evidence type="ECO:0000256" key="7">
    <source>
        <dbReference type="SAM" id="Phobius"/>
    </source>
</evidence>
<evidence type="ECO:0000256" key="3">
    <source>
        <dbReference type="ARBA" id="ARBA00022475"/>
    </source>
</evidence>
<dbReference type="Pfam" id="PF07681">
    <property type="entry name" value="DoxX"/>
    <property type="match status" value="1"/>
</dbReference>
<keyword evidence="5 7" id="KW-1133">Transmembrane helix</keyword>
<dbReference type="EMBL" id="JAVRHK010000006">
    <property type="protein sequence ID" value="MDT0676956.1"/>
    <property type="molecule type" value="Genomic_DNA"/>
</dbReference>
<dbReference type="InterPro" id="IPR032808">
    <property type="entry name" value="DoxX"/>
</dbReference>
<keyword evidence="3" id="KW-1003">Cell membrane</keyword>